<dbReference type="OrthoDB" id="9783723at2"/>
<dbReference type="Proteomes" id="UP000290567">
    <property type="component" value="Unassembled WGS sequence"/>
</dbReference>
<protein>
    <submittedName>
        <fullName evidence="3">PadR family transcriptional regulator</fullName>
    </submittedName>
</protein>
<dbReference type="InterPro" id="IPR036390">
    <property type="entry name" value="WH_DNA-bd_sf"/>
</dbReference>
<feature type="domain" description="Transcription regulator PadR C-terminal" evidence="2">
    <location>
        <begin position="89"/>
        <end position="185"/>
    </location>
</feature>
<accession>A0A4P5PIG0</accession>
<dbReference type="InterPro" id="IPR018309">
    <property type="entry name" value="Tscrpt_reg_PadR_C"/>
</dbReference>
<reference evidence="4" key="1">
    <citation type="submission" date="2019-02" db="EMBL/GenBank/DDBJ databases">
        <title>Draft genome sequence of Enterococcus sp. Gos25-1.</title>
        <authorList>
            <person name="Tanaka N."/>
            <person name="Shiwa Y."/>
            <person name="Fujita N."/>
        </authorList>
    </citation>
    <scope>NUCLEOTIDE SEQUENCE [LARGE SCALE GENOMIC DNA]</scope>
    <source>
        <strain evidence="4">Gos25-1</strain>
    </source>
</reference>
<comment type="caution">
    <text evidence="3">The sequence shown here is derived from an EMBL/GenBank/DDBJ whole genome shotgun (WGS) entry which is preliminary data.</text>
</comment>
<feature type="domain" description="Transcription regulator PadR N-terminal" evidence="1">
    <location>
        <begin position="5"/>
        <end position="77"/>
    </location>
</feature>
<dbReference type="InterPro" id="IPR036388">
    <property type="entry name" value="WH-like_DNA-bd_sf"/>
</dbReference>
<dbReference type="InterPro" id="IPR005149">
    <property type="entry name" value="Tscrpt_reg_PadR_N"/>
</dbReference>
<dbReference type="Gene3D" id="1.10.10.10">
    <property type="entry name" value="Winged helix-like DNA-binding domain superfamily/Winged helix DNA-binding domain"/>
    <property type="match status" value="1"/>
</dbReference>
<keyword evidence="4" id="KW-1185">Reference proteome</keyword>
<dbReference type="Pfam" id="PF10400">
    <property type="entry name" value="Vir_act_alpha_C"/>
    <property type="match status" value="1"/>
</dbReference>
<dbReference type="RefSeq" id="WP_146623837.1">
    <property type="nucleotide sequence ID" value="NZ_BJCC01000032.1"/>
</dbReference>
<dbReference type="PANTHER" id="PTHR43252">
    <property type="entry name" value="TRANSCRIPTIONAL REGULATOR YQJI"/>
    <property type="match status" value="1"/>
</dbReference>
<evidence type="ECO:0000259" key="2">
    <source>
        <dbReference type="Pfam" id="PF10400"/>
    </source>
</evidence>
<gene>
    <name evidence="3" type="ORF">NRIC_33330</name>
</gene>
<dbReference type="EMBL" id="BJCC01000032">
    <property type="protein sequence ID" value="GCF95442.1"/>
    <property type="molecule type" value="Genomic_DNA"/>
</dbReference>
<sequence length="205" mass="24214">MQIIILGLIMTQDLTIYEIRQKIRTYLSNVSSDSTGSIQTALKKLLENGFVTFTESVENGKNRKKYMITRDGENYFKETISTSMLYKEKNMELAKLFFMGYVDKNKRVALIDSYIKELEKELQSLKKVAMTFEPRYSFEKDYLEKFEATLNQRDLADNDIHDIARFQYATLDFSIEKIEFEIRWFINMRNKVLSIENISNGHDKN</sequence>
<dbReference type="PANTHER" id="PTHR43252:SF6">
    <property type="entry name" value="NEGATIVE TRANSCRIPTION REGULATOR PADR"/>
    <property type="match status" value="1"/>
</dbReference>
<organism evidence="3 4">
    <name type="scientific">Enterococcus florum</name>
    <dbReference type="NCBI Taxonomy" id="2480627"/>
    <lineage>
        <taxon>Bacteria</taxon>
        <taxon>Bacillati</taxon>
        <taxon>Bacillota</taxon>
        <taxon>Bacilli</taxon>
        <taxon>Lactobacillales</taxon>
        <taxon>Enterococcaceae</taxon>
        <taxon>Enterococcus</taxon>
    </lineage>
</organism>
<evidence type="ECO:0000313" key="3">
    <source>
        <dbReference type="EMBL" id="GCF95442.1"/>
    </source>
</evidence>
<evidence type="ECO:0000259" key="1">
    <source>
        <dbReference type="Pfam" id="PF03551"/>
    </source>
</evidence>
<name>A0A4P5PIG0_9ENTE</name>
<evidence type="ECO:0000313" key="4">
    <source>
        <dbReference type="Proteomes" id="UP000290567"/>
    </source>
</evidence>
<proteinExistence type="predicted"/>
<dbReference type="Pfam" id="PF03551">
    <property type="entry name" value="PadR"/>
    <property type="match status" value="1"/>
</dbReference>
<dbReference type="SUPFAM" id="SSF46785">
    <property type="entry name" value="Winged helix' DNA-binding domain"/>
    <property type="match status" value="1"/>
</dbReference>
<dbReference type="AlphaFoldDB" id="A0A4P5PIG0"/>